<dbReference type="InParanoid" id="A0A0R0GF69"/>
<dbReference type="AlphaFoldDB" id="A0A0R0GF69"/>
<evidence type="ECO:0000313" key="1">
    <source>
        <dbReference type="EMBL" id="KRH16976.1"/>
    </source>
</evidence>
<gene>
    <name evidence="1" type="ORF">GLYMA_14G189800</name>
</gene>
<dbReference type="Gramene" id="KRH16976">
    <property type="protein sequence ID" value="KRH16976"/>
    <property type="gene ID" value="GLYMA_14G189800"/>
</dbReference>
<accession>A0A0R0GF69</accession>
<dbReference type="EnsemblPlants" id="KRH16976">
    <property type="protein sequence ID" value="KRH16976"/>
    <property type="gene ID" value="GLYMA_14G189800"/>
</dbReference>
<evidence type="ECO:0000313" key="3">
    <source>
        <dbReference type="Proteomes" id="UP000008827"/>
    </source>
</evidence>
<evidence type="ECO:0000313" key="2">
    <source>
        <dbReference type="EnsemblPlants" id="KRH16976"/>
    </source>
</evidence>
<reference evidence="1 2" key="1">
    <citation type="journal article" date="2010" name="Nature">
        <title>Genome sequence of the palaeopolyploid soybean.</title>
        <authorList>
            <person name="Schmutz J."/>
            <person name="Cannon S.B."/>
            <person name="Schlueter J."/>
            <person name="Ma J."/>
            <person name="Mitros T."/>
            <person name="Nelson W."/>
            <person name="Hyten D.L."/>
            <person name="Song Q."/>
            <person name="Thelen J.J."/>
            <person name="Cheng J."/>
            <person name="Xu D."/>
            <person name="Hellsten U."/>
            <person name="May G.D."/>
            <person name="Yu Y."/>
            <person name="Sakurai T."/>
            <person name="Umezawa T."/>
            <person name="Bhattacharyya M.K."/>
            <person name="Sandhu D."/>
            <person name="Valliyodan B."/>
            <person name="Lindquist E."/>
            <person name="Peto M."/>
            <person name="Grant D."/>
            <person name="Shu S."/>
            <person name="Goodstein D."/>
            <person name="Barry K."/>
            <person name="Futrell-Griggs M."/>
            <person name="Abernathy B."/>
            <person name="Du J."/>
            <person name="Tian Z."/>
            <person name="Zhu L."/>
            <person name="Gill N."/>
            <person name="Joshi T."/>
            <person name="Libault M."/>
            <person name="Sethuraman A."/>
            <person name="Zhang X.-C."/>
            <person name="Shinozaki K."/>
            <person name="Nguyen H.T."/>
            <person name="Wing R.A."/>
            <person name="Cregan P."/>
            <person name="Specht J."/>
            <person name="Grimwood J."/>
            <person name="Rokhsar D."/>
            <person name="Stacey G."/>
            <person name="Shoemaker R.C."/>
            <person name="Jackson S.A."/>
        </authorList>
    </citation>
    <scope>NUCLEOTIDE SEQUENCE [LARGE SCALE GENOMIC DNA]</scope>
    <source>
        <strain evidence="2">cv. Williams 82</strain>
        <tissue evidence="1">Callus</tissue>
    </source>
</reference>
<reference evidence="1" key="3">
    <citation type="submission" date="2018-07" db="EMBL/GenBank/DDBJ databases">
        <title>WGS assembly of Glycine max.</title>
        <authorList>
            <person name="Schmutz J."/>
            <person name="Cannon S."/>
            <person name="Schlueter J."/>
            <person name="Ma J."/>
            <person name="Mitros T."/>
            <person name="Nelson W."/>
            <person name="Hyten D."/>
            <person name="Song Q."/>
            <person name="Thelen J."/>
            <person name="Cheng J."/>
            <person name="Xu D."/>
            <person name="Hellsten U."/>
            <person name="May G."/>
            <person name="Yu Y."/>
            <person name="Sakurai T."/>
            <person name="Umezawa T."/>
            <person name="Bhattacharyya M."/>
            <person name="Sandhu D."/>
            <person name="Valliyodan B."/>
            <person name="Lindquist E."/>
            <person name="Peto M."/>
            <person name="Grant D."/>
            <person name="Shu S."/>
            <person name="Goodstein D."/>
            <person name="Barry K."/>
            <person name="Futrell-Griggs M."/>
            <person name="Abernathy B."/>
            <person name="Du J."/>
            <person name="Tian Z."/>
            <person name="Zhu L."/>
            <person name="Gill N."/>
            <person name="Joshi T."/>
            <person name="Libault M."/>
            <person name="Sethuraman A."/>
            <person name="Zhang X."/>
            <person name="Shinozaki K."/>
            <person name="Nguyen H."/>
            <person name="Wing R."/>
            <person name="Cregan P."/>
            <person name="Specht J."/>
            <person name="Grimwood J."/>
            <person name="Rokhsar D."/>
            <person name="Stacey G."/>
            <person name="Shoemaker R."/>
            <person name="Jackson S."/>
        </authorList>
    </citation>
    <scope>NUCLEOTIDE SEQUENCE</scope>
    <source>
        <tissue evidence="1">Callus</tissue>
    </source>
</reference>
<protein>
    <submittedName>
        <fullName evidence="1 2">Uncharacterized protein</fullName>
    </submittedName>
</protein>
<proteinExistence type="predicted"/>
<sequence>MRRMKIHSRYFQKQYLIVHTNGANQISSCYVVVTISYPVISKGPLNSIETVFKAPFALCGRKFLHL</sequence>
<keyword evidence="3" id="KW-1185">Reference proteome</keyword>
<name>A0A0R0GF69_SOYBN</name>
<reference evidence="2" key="2">
    <citation type="submission" date="2018-02" db="UniProtKB">
        <authorList>
            <consortium name="EnsemblPlants"/>
        </authorList>
    </citation>
    <scope>IDENTIFICATION</scope>
    <source>
        <strain evidence="2">Williams 82</strain>
    </source>
</reference>
<organism evidence="1">
    <name type="scientific">Glycine max</name>
    <name type="common">Soybean</name>
    <name type="synonym">Glycine hispida</name>
    <dbReference type="NCBI Taxonomy" id="3847"/>
    <lineage>
        <taxon>Eukaryota</taxon>
        <taxon>Viridiplantae</taxon>
        <taxon>Streptophyta</taxon>
        <taxon>Embryophyta</taxon>
        <taxon>Tracheophyta</taxon>
        <taxon>Spermatophyta</taxon>
        <taxon>Magnoliopsida</taxon>
        <taxon>eudicotyledons</taxon>
        <taxon>Gunneridae</taxon>
        <taxon>Pentapetalae</taxon>
        <taxon>rosids</taxon>
        <taxon>fabids</taxon>
        <taxon>Fabales</taxon>
        <taxon>Fabaceae</taxon>
        <taxon>Papilionoideae</taxon>
        <taxon>50 kb inversion clade</taxon>
        <taxon>NPAAA clade</taxon>
        <taxon>indigoferoid/millettioid clade</taxon>
        <taxon>Phaseoleae</taxon>
        <taxon>Glycine</taxon>
        <taxon>Glycine subgen. Soja</taxon>
    </lineage>
</organism>
<dbReference type="EMBL" id="CM000847">
    <property type="protein sequence ID" value="KRH16976.1"/>
    <property type="molecule type" value="Genomic_DNA"/>
</dbReference>
<dbReference type="Proteomes" id="UP000008827">
    <property type="component" value="Chromosome 14"/>
</dbReference>